<keyword evidence="16" id="KW-1185">Reference proteome</keyword>
<dbReference type="InterPro" id="IPR003593">
    <property type="entry name" value="AAA+_ATPase"/>
</dbReference>
<evidence type="ECO:0000256" key="9">
    <source>
        <dbReference type="ARBA" id="ARBA00023136"/>
    </source>
</evidence>
<dbReference type="CDD" id="cd19526">
    <property type="entry name" value="RecA-like_PEX1_r2"/>
    <property type="match status" value="1"/>
</dbReference>
<dbReference type="Gene3D" id="1.10.8.60">
    <property type="match status" value="2"/>
</dbReference>
<proteinExistence type="inferred from homology"/>
<dbReference type="InterPro" id="IPR015342">
    <property type="entry name" value="PEX1-N_C-lobe"/>
</dbReference>
<dbReference type="InterPro" id="IPR029067">
    <property type="entry name" value="CDC48_domain_2-like_sf"/>
</dbReference>
<dbReference type="Gene3D" id="2.40.40.20">
    <property type="match status" value="1"/>
</dbReference>
<dbReference type="InterPro" id="IPR003960">
    <property type="entry name" value="ATPase_AAA_CS"/>
</dbReference>
<dbReference type="SUPFAM" id="SSF52540">
    <property type="entry name" value="P-loop containing nucleoside triphosphate hydrolases"/>
    <property type="match status" value="2"/>
</dbReference>
<comment type="caution">
    <text evidence="15">The sequence shown here is derived from an EMBL/GenBank/DDBJ whole genome shotgun (WGS) entry which is preliminary data.</text>
</comment>
<feature type="domain" description="AAA+ ATPase" evidence="14">
    <location>
        <begin position="776"/>
        <end position="912"/>
    </location>
</feature>
<evidence type="ECO:0000256" key="12">
    <source>
        <dbReference type="ARBA" id="ARBA00048778"/>
    </source>
</evidence>
<evidence type="ECO:0000256" key="6">
    <source>
        <dbReference type="ARBA" id="ARBA00022801"/>
    </source>
</evidence>
<keyword evidence="6" id="KW-0378">Hydrolase</keyword>
<gene>
    <name evidence="15" type="ORF">DASC09_043630</name>
</gene>
<dbReference type="AlphaFoldDB" id="A0AAV5QQ47"/>
<reference evidence="15 16" key="1">
    <citation type="journal article" date="2023" name="Elife">
        <title>Identification of key yeast species and microbe-microbe interactions impacting larval growth of Drosophila in the wild.</title>
        <authorList>
            <person name="Mure A."/>
            <person name="Sugiura Y."/>
            <person name="Maeda R."/>
            <person name="Honda K."/>
            <person name="Sakurai N."/>
            <person name="Takahashi Y."/>
            <person name="Watada M."/>
            <person name="Katoh T."/>
            <person name="Gotoh A."/>
            <person name="Gotoh Y."/>
            <person name="Taniguchi I."/>
            <person name="Nakamura K."/>
            <person name="Hayashi T."/>
            <person name="Katayama T."/>
            <person name="Uemura T."/>
            <person name="Hattori Y."/>
        </authorList>
    </citation>
    <scope>NUCLEOTIDE SEQUENCE [LARGE SCALE GENOMIC DNA]</scope>
    <source>
        <strain evidence="15 16">SC-9</strain>
    </source>
</reference>
<comment type="subcellular location">
    <subcellularLocation>
        <location evidence="1">Membrane</location>
    </subcellularLocation>
</comment>
<evidence type="ECO:0000256" key="2">
    <source>
        <dbReference type="ARBA" id="ARBA00006914"/>
    </source>
</evidence>
<feature type="region of interest" description="Disordered" evidence="13">
    <location>
        <begin position="1078"/>
        <end position="1097"/>
    </location>
</feature>
<dbReference type="GO" id="GO:0005524">
    <property type="term" value="F:ATP binding"/>
    <property type="evidence" value="ECO:0007669"/>
    <property type="project" value="UniProtKB-KW"/>
</dbReference>
<dbReference type="InterPro" id="IPR041569">
    <property type="entry name" value="AAA_lid_3"/>
</dbReference>
<evidence type="ECO:0000313" key="16">
    <source>
        <dbReference type="Proteomes" id="UP001360560"/>
    </source>
</evidence>
<organism evidence="15 16">
    <name type="scientific">Saccharomycopsis crataegensis</name>
    <dbReference type="NCBI Taxonomy" id="43959"/>
    <lineage>
        <taxon>Eukaryota</taxon>
        <taxon>Fungi</taxon>
        <taxon>Dikarya</taxon>
        <taxon>Ascomycota</taxon>
        <taxon>Saccharomycotina</taxon>
        <taxon>Saccharomycetes</taxon>
        <taxon>Saccharomycopsidaceae</taxon>
        <taxon>Saccharomycopsis</taxon>
    </lineage>
</organism>
<keyword evidence="5" id="KW-0547">Nucleotide-binding</keyword>
<dbReference type="GO" id="GO:0016887">
    <property type="term" value="F:ATP hydrolysis activity"/>
    <property type="evidence" value="ECO:0007669"/>
    <property type="project" value="InterPro"/>
</dbReference>
<keyword evidence="3" id="KW-0813">Transport</keyword>
<protein>
    <recommendedName>
        <fullName evidence="11">Peroxisomal ATPase PEX1</fullName>
    </recommendedName>
    <alternativeName>
        <fullName evidence="10">Peroxin-1</fullName>
    </alternativeName>
</protein>
<evidence type="ECO:0000256" key="3">
    <source>
        <dbReference type="ARBA" id="ARBA00022448"/>
    </source>
</evidence>
<feature type="compositionally biased region" description="Polar residues" evidence="13">
    <location>
        <begin position="1085"/>
        <end position="1097"/>
    </location>
</feature>
<comment type="similarity">
    <text evidence="2">Belongs to the AAA ATPase family.</text>
</comment>
<keyword evidence="7" id="KW-0067">ATP-binding</keyword>
<dbReference type="Gene3D" id="3.40.50.300">
    <property type="entry name" value="P-loop containing nucleotide triphosphate hydrolases"/>
    <property type="match status" value="2"/>
</dbReference>
<sequence length="1097" mass="122401">MESIEAKVVLTSLRSNLVNLPADVVSLLYSANINVQGVVIEISWKPKRSSPLQYAYAGWSGMTSTSSQGSNMEIDPVFASSIGLKENTKVMLKMQFNAPEALKIHLEPVSSSDWELVEIHAQFLESRLLNQTRAVKLDQTLVVYPSSTIIASLKVVKIEPVPDNGNFAKISPNCEVIIAPKVRKISNSTGSRAMKSMESIKKSQESLSKMLFRNICVPHNSFDGIVSNNDNIFEVFVNFNELKEPFKNIEYVNVSLIAVNETVEEDSKSPEQSKKAVNSKKHSESPINKYKSTVARLINHPDAPTNYVGISKILAQTLGIQNSNGNLLVIQSALRPLSQKPRSILIHPFITKTPEKQKTKVLDITGRKGQKKDDQSKLIKIKEYLTDCEYFNNNSIATNSQVPLIKNVLPFGGSLEFELAEGWFVTNSIDEVELKIGIPILKVESEMEKVVNNGIESTTISLNDDGDATSLIGYDDLKSKILATIRKDINGVLIHGASGSGKSLLISSLIKELHLQTTHKIILINLEEYLNEINSFEALKKTFNKIFLKLVSFEKVILILENIDLICYKESEQGGMGEGNNSLTINFTEYFINNYFQLMNGENRSYDIKLILTANSKDTLNKVLLSNPLLLNEYFKVSPPDKQQRSAIINHYLEAKKLKFEDQTGVELNDLLNDTEGYLPNDLKTLIDRAYHEVLFDYLSSEKCSSENKEFVILPEHFKKSLEGFTSTGLRNIKLQQSKVKWEDIGGLKDAKEILLETLEWPTKYAPIFANCPLRLRSGILLYGYPGCGKTLLASAVSSQCGLNFISVKGPEILNKYIGASEQSVRELFERAQAAKPCILFFDEFDSIAPKRGHDSTGVTDRVVNQILTQMDGAEGLDGVYVLAATSRPDLIDSALLRPGRLDKSVICDIPDFENRWDIIDTVTSKMNLDGSGIDLNDIARITEGFSGADLQALCYNAYLNAVHRKLKNDEIKKEKSASGSKDSKMAFDFFQLELSQDKIKDLTLIERTKLFKTIETIIAKDEKPSSTESDQQGDQDFIVYITEEDFQTAIKETSPSISASERMKLKNIYSQFIADRDGNMPDGSASNQIGGRTTLM</sequence>
<dbReference type="PROSITE" id="PS00674">
    <property type="entry name" value="AAA"/>
    <property type="match status" value="1"/>
</dbReference>
<comment type="catalytic activity">
    <reaction evidence="12">
        <text>ATP + H2O = ADP + phosphate + H(+)</text>
        <dbReference type="Rhea" id="RHEA:13065"/>
        <dbReference type="ChEBI" id="CHEBI:15377"/>
        <dbReference type="ChEBI" id="CHEBI:15378"/>
        <dbReference type="ChEBI" id="CHEBI:30616"/>
        <dbReference type="ChEBI" id="CHEBI:43474"/>
        <dbReference type="ChEBI" id="CHEBI:456216"/>
    </reaction>
    <physiologicalReaction direction="left-to-right" evidence="12">
        <dbReference type="Rhea" id="RHEA:13066"/>
    </physiologicalReaction>
</comment>
<dbReference type="GO" id="GO:0005778">
    <property type="term" value="C:peroxisomal membrane"/>
    <property type="evidence" value="ECO:0007669"/>
    <property type="project" value="TreeGrafter"/>
</dbReference>
<name>A0AAV5QQ47_9ASCO</name>
<evidence type="ECO:0000256" key="1">
    <source>
        <dbReference type="ARBA" id="ARBA00004370"/>
    </source>
</evidence>
<dbReference type="PANTHER" id="PTHR23077">
    <property type="entry name" value="AAA-FAMILY ATPASE"/>
    <property type="match status" value="1"/>
</dbReference>
<evidence type="ECO:0000313" key="15">
    <source>
        <dbReference type="EMBL" id="GMM37038.1"/>
    </source>
</evidence>
<dbReference type="RefSeq" id="XP_064854034.1">
    <property type="nucleotide sequence ID" value="XM_064997962.1"/>
</dbReference>
<keyword evidence="8" id="KW-0653">Protein transport</keyword>
<dbReference type="InterPro" id="IPR050168">
    <property type="entry name" value="AAA_ATPase_domain"/>
</dbReference>
<dbReference type="InterPro" id="IPR003959">
    <property type="entry name" value="ATPase_AAA_core"/>
</dbReference>
<dbReference type="Pfam" id="PF09262">
    <property type="entry name" value="PEX-1N"/>
    <property type="match status" value="1"/>
</dbReference>
<feature type="compositionally biased region" description="Basic and acidic residues" evidence="13">
    <location>
        <begin position="265"/>
        <end position="274"/>
    </location>
</feature>
<evidence type="ECO:0000256" key="13">
    <source>
        <dbReference type="SAM" id="MobiDB-lite"/>
    </source>
</evidence>
<evidence type="ECO:0000256" key="5">
    <source>
        <dbReference type="ARBA" id="ARBA00022741"/>
    </source>
</evidence>
<dbReference type="SMART" id="SM00382">
    <property type="entry name" value="AAA"/>
    <property type="match status" value="2"/>
</dbReference>
<feature type="region of interest" description="Disordered" evidence="13">
    <location>
        <begin position="263"/>
        <end position="286"/>
    </location>
</feature>
<dbReference type="PANTHER" id="PTHR23077:SF12">
    <property type="entry name" value="PEROXISOMAL ATPASE PEX1"/>
    <property type="match status" value="1"/>
</dbReference>
<dbReference type="Proteomes" id="UP001360560">
    <property type="component" value="Unassembled WGS sequence"/>
</dbReference>
<dbReference type="GO" id="GO:0005829">
    <property type="term" value="C:cytosol"/>
    <property type="evidence" value="ECO:0007669"/>
    <property type="project" value="TreeGrafter"/>
</dbReference>
<evidence type="ECO:0000256" key="4">
    <source>
        <dbReference type="ARBA" id="ARBA00022593"/>
    </source>
</evidence>
<dbReference type="InterPro" id="IPR027417">
    <property type="entry name" value="P-loop_NTPase"/>
</dbReference>
<dbReference type="Gene3D" id="3.10.330.10">
    <property type="match status" value="1"/>
</dbReference>
<feature type="domain" description="AAA+ ATPase" evidence="14">
    <location>
        <begin position="488"/>
        <end position="639"/>
    </location>
</feature>
<evidence type="ECO:0000256" key="8">
    <source>
        <dbReference type="ARBA" id="ARBA00022927"/>
    </source>
</evidence>
<dbReference type="FunFam" id="3.40.50.300:FF:000149">
    <property type="entry name" value="Nuclear valosin-containing protein-like"/>
    <property type="match status" value="1"/>
</dbReference>
<evidence type="ECO:0000256" key="11">
    <source>
        <dbReference type="ARBA" id="ARBA00034532"/>
    </source>
</evidence>
<dbReference type="GeneID" id="90075013"/>
<dbReference type="InterPro" id="IPR009010">
    <property type="entry name" value="Asp_de-COase-like_dom_sf"/>
</dbReference>
<dbReference type="Pfam" id="PF00004">
    <property type="entry name" value="AAA"/>
    <property type="match status" value="2"/>
</dbReference>
<evidence type="ECO:0000259" key="14">
    <source>
        <dbReference type="SMART" id="SM00382"/>
    </source>
</evidence>
<dbReference type="GO" id="GO:0016558">
    <property type="term" value="P:protein import into peroxisome matrix"/>
    <property type="evidence" value="ECO:0007669"/>
    <property type="project" value="TreeGrafter"/>
</dbReference>
<keyword evidence="9" id="KW-0472">Membrane</keyword>
<dbReference type="SUPFAM" id="SSF54585">
    <property type="entry name" value="Cdc48 domain 2-like"/>
    <property type="match status" value="1"/>
</dbReference>
<evidence type="ECO:0000256" key="7">
    <source>
        <dbReference type="ARBA" id="ARBA00022840"/>
    </source>
</evidence>
<dbReference type="EMBL" id="BTFZ01000011">
    <property type="protein sequence ID" value="GMM37038.1"/>
    <property type="molecule type" value="Genomic_DNA"/>
</dbReference>
<evidence type="ECO:0000256" key="10">
    <source>
        <dbReference type="ARBA" id="ARBA00032509"/>
    </source>
</evidence>
<accession>A0AAV5QQ47</accession>
<keyword evidence="4" id="KW-0962">Peroxisome biogenesis</keyword>
<dbReference type="Pfam" id="PF17862">
    <property type="entry name" value="AAA_lid_3"/>
    <property type="match status" value="1"/>
</dbReference>
<dbReference type="SUPFAM" id="SSF50692">
    <property type="entry name" value="ADC-like"/>
    <property type="match status" value="1"/>
</dbReference>